<dbReference type="EMBL" id="SSNZ01000007">
    <property type="protein sequence ID" value="THF48734.1"/>
    <property type="molecule type" value="Genomic_DNA"/>
</dbReference>
<evidence type="ECO:0000313" key="3">
    <source>
        <dbReference type="Proteomes" id="UP000307507"/>
    </source>
</evidence>
<dbReference type="RefSeq" id="WP_136403727.1">
    <property type="nucleotide sequence ID" value="NZ_SSNZ01000007.1"/>
</dbReference>
<keyword evidence="1" id="KW-0472">Membrane</keyword>
<evidence type="ECO:0000256" key="1">
    <source>
        <dbReference type="SAM" id="Phobius"/>
    </source>
</evidence>
<dbReference type="InterPro" id="IPR007813">
    <property type="entry name" value="PilN"/>
</dbReference>
<dbReference type="OrthoDB" id="1489407at2"/>
<keyword evidence="1" id="KW-0812">Transmembrane</keyword>
<evidence type="ECO:0000313" key="2">
    <source>
        <dbReference type="EMBL" id="THF48734.1"/>
    </source>
</evidence>
<organism evidence="2 3">
    <name type="scientific">Flavobacterium supellecticarium</name>
    <dbReference type="NCBI Taxonomy" id="2565924"/>
    <lineage>
        <taxon>Bacteria</taxon>
        <taxon>Pseudomonadati</taxon>
        <taxon>Bacteroidota</taxon>
        <taxon>Flavobacteriia</taxon>
        <taxon>Flavobacteriales</taxon>
        <taxon>Flavobacteriaceae</taxon>
        <taxon>Flavobacterium</taxon>
    </lineage>
</organism>
<dbReference type="Pfam" id="PF05137">
    <property type="entry name" value="PilN"/>
    <property type="match status" value="1"/>
</dbReference>
<dbReference type="AlphaFoldDB" id="A0A4S3ZT37"/>
<comment type="caution">
    <text evidence="2">The sequence shown here is derived from an EMBL/GenBank/DDBJ whole genome shotgun (WGS) entry which is preliminary data.</text>
</comment>
<protein>
    <recommendedName>
        <fullName evidence="4">Fimbrial assembly protein (PilN)</fullName>
    </recommendedName>
</protein>
<keyword evidence="3" id="KW-1185">Reference proteome</keyword>
<sequence length="396" mass="45169">MLTFLSKIIKINTVNIVGVSRDENTETYNLLTVKRKGNKIDIVETATYDSFESLKKKIDLKLPVIIALEGKGVLNKKIDFNNEADVNWQKNVDYNSIYFTAYKAGTANYMSFCRKNAVTEVLQKFTAEKFQVIDVYVGAFLAALLQTAIGEPKILASDLMLEFDDTGLSGFEKQFAEIPMKLKYKINEDTINSDFIPLYGVLVHFFLQPKAVTKTESGMLNVEEIIYKKAFTLFGTVMLVGFLLSLLTSYLLIHYYGSKNAELNLQNVYSNQSYQLVLDMEKQKEKKENILKESGFGSSRFLSFYSYELIKMTPGDIVLNELNVVPLAKEVKATERVLLDPGTIVLKGETYNEASFNNWMGNLKNNNWIKKFEITQLKKDKKNKTQFEVKITIKDV</sequence>
<reference evidence="2 3" key="1">
    <citation type="submission" date="2019-04" db="EMBL/GenBank/DDBJ databases">
        <title>Flavobacterium sp. nov. isolated from construction timber.</title>
        <authorList>
            <person name="Lin S.-Y."/>
            <person name="Chang C.-T."/>
            <person name="Young C.-C."/>
        </authorList>
    </citation>
    <scope>NUCLEOTIDE SEQUENCE [LARGE SCALE GENOMIC DNA]</scope>
    <source>
        <strain evidence="2 3">CC-CTC003</strain>
    </source>
</reference>
<evidence type="ECO:0008006" key="4">
    <source>
        <dbReference type="Google" id="ProtNLM"/>
    </source>
</evidence>
<gene>
    <name evidence="2" type="ORF">E6C50_13330</name>
</gene>
<proteinExistence type="predicted"/>
<name>A0A4S3ZT37_9FLAO</name>
<dbReference type="Proteomes" id="UP000307507">
    <property type="component" value="Unassembled WGS sequence"/>
</dbReference>
<feature type="transmembrane region" description="Helical" evidence="1">
    <location>
        <begin position="230"/>
        <end position="253"/>
    </location>
</feature>
<keyword evidence="1" id="KW-1133">Transmembrane helix</keyword>
<accession>A0A4S3ZT37</accession>